<dbReference type="GO" id="GO:0016020">
    <property type="term" value="C:membrane"/>
    <property type="evidence" value="ECO:0007669"/>
    <property type="project" value="InterPro"/>
</dbReference>
<dbReference type="GeneID" id="115818192"/>
<dbReference type="InterPro" id="IPR029034">
    <property type="entry name" value="Cystine-knot_cytokine"/>
</dbReference>
<evidence type="ECO:0000313" key="9">
    <source>
        <dbReference type="RefSeq" id="XP_030637361.1"/>
    </source>
</evidence>
<dbReference type="GO" id="GO:0008083">
    <property type="term" value="F:growth factor activity"/>
    <property type="evidence" value="ECO:0007669"/>
    <property type="project" value="UniProtKB-KW"/>
</dbReference>
<evidence type="ECO:0000256" key="1">
    <source>
        <dbReference type="ARBA" id="ARBA00006686"/>
    </source>
</evidence>
<dbReference type="SUPFAM" id="SSF57501">
    <property type="entry name" value="Cystine-knot cytokines"/>
    <property type="match status" value="1"/>
</dbReference>
<protein>
    <submittedName>
        <fullName evidence="9">Platelet-derived growth factor beta polypeptide a isoform X1</fullName>
    </submittedName>
</protein>
<dbReference type="FunFam" id="2.10.90.10:FF:000041">
    <property type="entry name" value="Platelet-derived growth factor beta polypeptide b"/>
    <property type="match status" value="1"/>
</dbReference>
<feature type="compositionally biased region" description="Low complexity" evidence="5">
    <location>
        <begin position="175"/>
        <end position="191"/>
    </location>
</feature>
<proteinExistence type="inferred from homology"/>
<feature type="compositionally biased region" description="Basic and acidic residues" evidence="5">
    <location>
        <begin position="316"/>
        <end position="326"/>
    </location>
</feature>
<dbReference type="InParanoid" id="A0A6J2W217"/>
<dbReference type="GO" id="GO:0070374">
    <property type="term" value="P:positive regulation of ERK1 and ERK2 cascade"/>
    <property type="evidence" value="ECO:0007669"/>
    <property type="project" value="TreeGrafter"/>
</dbReference>
<keyword evidence="2 4" id="KW-0339">Growth factor</keyword>
<evidence type="ECO:0000256" key="4">
    <source>
        <dbReference type="RuleBase" id="RU003818"/>
    </source>
</evidence>
<dbReference type="InterPro" id="IPR023581">
    <property type="entry name" value="PD_growth_factor_CS"/>
</dbReference>
<keyword evidence="8" id="KW-1185">Reference proteome</keyword>
<evidence type="ECO:0000256" key="6">
    <source>
        <dbReference type="SAM" id="SignalP"/>
    </source>
</evidence>
<feature type="compositionally biased region" description="Basic and acidic residues" evidence="5">
    <location>
        <begin position="396"/>
        <end position="414"/>
    </location>
</feature>
<dbReference type="OrthoDB" id="8878063at2759"/>
<dbReference type="PROSITE" id="PS50278">
    <property type="entry name" value="PDGF_2"/>
    <property type="match status" value="1"/>
</dbReference>
<feature type="compositionally biased region" description="Polar residues" evidence="5">
    <location>
        <begin position="350"/>
        <end position="375"/>
    </location>
</feature>
<feature type="compositionally biased region" description="Basic residues" evidence="5">
    <location>
        <begin position="517"/>
        <end position="529"/>
    </location>
</feature>
<dbReference type="Pfam" id="PF00341">
    <property type="entry name" value="PDGF"/>
    <property type="match status" value="1"/>
</dbReference>
<dbReference type="Gene3D" id="2.10.90.10">
    <property type="entry name" value="Cystine-knot cytokines"/>
    <property type="match status" value="1"/>
</dbReference>
<dbReference type="InterPro" id="IPR000072">
    <property type="entry name" value="PDGF/VEGF_dom"/>
</dbReference>
<feature type="compositionally biased region" description="Pro residues" evidence="5">
    <location>
        <begin position="497"/>
        <end position="515"/>
    </location>
</feature>
<dbReference type="GO" id="GO:0008284">
    <property type="term" value="P:positive regulation of cell population proliferation"/>
    <property type="evidence" value="ECO:0007669"/>
    <property type="project" value="UniProtKB-ARBA"/>
</dbReference>
<comment type="similarity">
    <text evidence="1 4">Belongs to the PDGF/VEGF growth factor family.</text>
</comment>
<feature type="compositionally biased region" description="Pro residues" evidence="5">
    <location>
        <begin position="192"/>
        <end position="205"/>
    </location>
</feature>
<feature type="compositionally biased region" description="Polar residues" evidence="5">
    <location>
        <begin position="292"/>
        <end position="312"/>
    </location>
</feature>
<evidence type="ECO:0000259" key="7">
    <source>
        <dbReference type="PROSITE" id="PS50278"/>
    </source>
</evidence>
<evidence type="ECO:0000313" key="8">
    <source>
        <dbReference type="Proteomes" id="UP000504632"/>
    </source>
</evidence>
<dbReference type="PROSITE" id="PS00249">
    <property type="entry name" value="PDGF_1"/>
    <property type="match status" value="1"/>
</dbReference>
<dbReference type="Proteomes" id="UP000504632">
    <property type="component" value="Chromosome 8"/>
</dbReference>
<feature type="compositionally biased region" description="Polar residues" evidence="5">
    <location>
        <begin position="271"/>
        <end position="285"/>
    </location>
</feature>
<feature type="compositionally biased region" description="Basic residues" evidence="5">
    <location>
        <begin position="464"/>
        <end position="475"/>
    </location>
</feature>
<keyword evidence="6" id="KW-0732">Signal</keyword>
<feature type="chain" id="PRO_5027040833" evidence="6">
    <location>
        <begin position="21"/>
        <end position="541"/>
    </location>
</feature>
<feature type="region of interest" description="Disordered" evidence="5">
    <location>
        <begin position="175"/>
        <end position="230"/>
    </location>
</feature>
<feature type="compositionally biased region" description="Polar residues" evidence="5">
    <location>
        <begin position="476"/>
        <end position="492"/>
    </location>
</feature>
<feature type="domain" description="Platelet-derived growth factor (PDGF) family profile" evidence="7">
    <location>
        <begin position="77"/>
        <end position="178"/>
    </location>
</feature>
<organism evidence="8 9">
    <name type="scientific">Chanos chanos</name>
    <name type="common">Milkfish</name>
    <name type="synonym">Mugil chanos</name>
    <dbReference type="NCBI Taxonomy" id="29144"/>
    <lineage>
        <taxon>Eukaryota</taxon>
        <taxon>Metazoa</taxon>
        <taxon>Chordata</taxon>
        <taxon>Craniata</taxon>
        <taxon>Vertebrata</taxon>
        <taxon>Euteleostomi</taxon>
        <taxon>Actinopterygii</taxon>
        <taxon>Neopterygii</taxon>
        <taxon>Teleostei</taxon>
        <taxon>Ostariophysi</taxon>
        <taxon>Gonorynchiformes</taxon>
        <taxon>Chanidae</taxon>
        <taxon>Chanos</taxon>
    </lineage>
</organism>
<gene>
    <name evidence="9" type="primary">pdgfba</name>
</gene>
<dbReference type="CTD" id="798657"/>
<feature type="compositionally biased region" description="Low complexity" evidence="5">
    <location>
        <begin position="327"/>
        <end position="340"/>
    </location>
</feature>
<dbReference type="GO" id="GO:0030335">
    <property type="term" value="P:positive regulation of cell migration"/>
    <property type="evidence" value="ECO:0007669"/>
    <property type="project" value="TreeGrafter"/>
</dbReference>
<dbReference type="PANTHER" id="PTHR11633">
    <property type="entry name" value="PLATELET-DERIVED GROWTH FACTOR"/>
    <property type="match status" value="1"/>
</dbReference>
<dbReference type="InterPro" id="IPR006782">
    <property type="entry name" value="PDGF_N"/>
</dbReference>
<feature type="compositionally biased region" description="Basic and acidic residues" evidence="5">
    <location>
        <begin position="210"/>
        <end position="230"/>
    </location>
</feature>
<reference evidence="9" key="1">
    <citation type="submission" date="2025-08" db="UniProtKB">
        <authorList>
            <consortium name="RefSeq"/>
        </authorList>
    </citation>
    <scope>IDENTIFICATION</scope>
</reference>
<dbReference type="GO" id="GO:0005161">
    <property type="term" value="F:platelet-derived growth factor receptor binding"/>
    <property type="evidence" value="ECO:0007669"/>
    <property type="project" value="TreeGrafter"/>
</dbReference>
<feature type="region of interest" description="Disordered" evidence="5">
    <location>
        <begin position="246"/>
        <end position="438"/>
    </location>
</feature>
<name>A0A6J2W217_CHACN</name>
<sequence length="541" mass="61932">MSSWVVLLLALTACLRFGSAKGDPLPSSLVELVMSSPVSSTEDLQRLLDVDSVEDESDDQAANEIHSNSTHKRLPRSLMAGVQPAQQAACKVRTEVMEVTRAMLDRRNANFLLWPPCVEVQRCSGCCNIRTMQCVPVVTEMRQLQMTKITFINRHPHYEKVIVPVEDHITCSCQTKAPAQAPKPAAPKAQSTPPPPPPRHLPKPPQTKSQSKEELHRHDDLKQNQRFHLEDRETQELQWESKYTLRHTQAEPVGPRLQTLTHTQGYRPGPHQNTLSNTPAGSSYASREEVPTRQTSFGVTQMLSDTTQTQIGSGDENAKQMPREDQQQQQQQQQHYHQQHVGPSERYLQQDGTQQSVHKTTNNFSQSGVTNQPQRQLEIPDHDHSQAKVTSHPHSQSKEPNHHHDQSGDTKHDFGQSGMMNHQRNEGEPRIQPTLSEEELIQREKLAQIQRRLDYERRQLEHHHYHRHHHYHHQNHPTQGQSPQEMSLQRTVTDAPPALPPPSLPPTARNPPQTPLPRRRRRKHRRRISKASMRAMIMRMP</sequence>
<dbReference type="GO" id="GO:0051781">
    <property type="term" value="P:positive regulation of cell division"/>
    <property type="evidence" value="ECO:0007669"/>
    <property type="project" value="UniProtKB-KW"/>
</dbReference>
<dbReference type="AlphaFoldDB" id="A0A6J2W217"/>
<dbReference type="GO" id="GO:0048008">
    <property type="term" value="P:platelet-derived growth factor receptor signaling pathway"/>
    <property type="evidence" value="ECO:0007669"/>
    <property type="project" value="TreeGrafter"/>
</dbReference>
<evidence type="ECO:0000256" key="5">
    <source>
        <dbReference type="SAM" id="MobiDB-lite"/>
    </source>
</evidence>
<dbReference type="GO" id="GO:0005615">
    <property type="term" value="C:extracellular space"/>
    <property type="evidence" value="ECO:0007669"/>
    <property type="project" value="TreeGrafter"/>
</dbReference>
<dbReference type="SMART" id="SM00141">
    <property type="entry name" value="PDGF"/>
    <property type="match status" value="1"/>
</dbReference>
<dbReference type="RefSeq" id="XP_030637361.1">
    <property type="nucleotide sequence ID" value="XM_030781501.1"/>
</dbReference>
<feature type="region of interest" description="Disordered" evidence="5">
    <location>
        <begin position="464"/>
        <end position="530"/>
    </location>
</feature>
<accession>A0A6J2W217</accession>
<keyword evidence="3" id="KW-0497">Mitogen</keyword>
<dbReference type="Pfam" id="PF04692">
    <property type="entry name" value="PDGF_N"/>
    <property type="match status" value="1"/>
</dbReference>
<dbReference type="GO" id="GO:0051897">
    <property type="term" value="P:positive regulation of phosphatidylinositol 3-kinase/protein kinase B signal transduction"/>
    <property type="evidence" value="ECO:0007669"/>
    <property type="project" value="TreeGrafter"/>
</dbReference>
<evidence type="ECO:0000256" key="2">
    <source>
        <dbReference type="ARBA" id="ARBA00023030"/>
    </source>
</evidence>
<dbReference type="PANTHER" id="PTHR11633:SF15">
    <property type="entry name" value="ADENYLATE CYCLASE, TERMINAL-DIFFERENTIATION SPECIFIC"/>
    <property type="match status" value="1"/>
</dbReference>
<feature type="signal peptide" evidence="6">
    <location>
        <begin position="1"/>
        <end position="20"/>
    </location>
</feature>
<evidence type="ECO:0000256" key="3">
    <source>
        <dbReference type="ARBA" id="ARBA00023246"/>
    </source>
</evidence>